<accession>A0A1T4X5I7</accession>
<dbReference type="Gene3D" id="1.10.150.240">
    <property type="entry name" value="Putative phosphatase, domain 2"/>
    <property type="match status" value="1"/>
</dbReference>
<dbReference type="InterPro" id="IPR006439">
    <property type="entry name" value="HAD-SF_hydro_IA"/>
</dbReference>
<dbReference type="InterPro" id="IPR023198">
    <property type="entry name" value="PGP-like_dom2"/>
</dbReference>
<dbReference type="PANTHER" id="PTHR18901">
    <property type="entry name" value="2-DEOXYGLUCOSE-6-PHOSPHATE PHOSPHATASE 2"/>
    <property type="match status" value="1"/>
</dbReference>
<dbReference type="SFLD" id="SFLDS00003">
    <property type="entry name" value="Haloacid_Dehalogenase"/>
    <property type="match status" value="1"/>
</dbReference>
<organism evidence="1 2">
    <name type="scientific">Gemmiger formicilis</name>
    <dbReference type="NCBI Taxonomy" id="745368"/>
    <lineage>
        <taxon>Bacteria</taxon>
        <taxon>Bacillati</taxon>
        <taxon>Bacillota</taxon>
        <taxon>Clostridia</taxon>
        <taxon>Eubacteriales</taxon>
        <taxon>Gemmiger</taxon>
    </lineage>
</organism>
<gene>
    <name evidence="1" type="ORF">SAMN02745178_01407</name>
</gene>
<dbReference type="EMBL" id="FUYF01000006">
    <property type="protein sequence ID" value="SKA84388.1"/>
    <property type="molecule type" value="Genomic_DNA"/>
</dbReference>
<dbReference type="STRING" id="745368.SAMN02745178_01407"/>
<dbReference type="SUPFAM" id="SSF56784">
    <property type="entry name" value="HAD-like"/>
    <property type="match status" value="1"/>
</dbReference>
<keyword evidence="2" id="KW-1185">Reference proteome</keyword>
<dbReference type="NCBIfam" id="TIGR01509">
    <property type="entry name" value="HAD-SF-IA-v3"/>
    <property type="match status" value="1"/>
</dbReference>
<evidence type="ECO:0000313" key="2">
    <source>
        <dbReference type="Proteomes" id="UP000190286"/>
    </source>
</evidence>
<protein>
    <submittedName>
        <fullName evidence="1">Haloacid dehalogenase superfamily, subfamily IA, variant 3 with third motif having DD or ED</fullName>
    </submittedName>
</protein>
<dbReference type="OrthoDB" id="9797743at2"/>
<dbReference type="AlphaFoldDB" id="A0A1T4X5I7"/>
<reference evidence="1 2" key="1">
    <citation type="submission" date="2017-02" db="EMBL/GenBank/DDBJ databases">
        <authorList>
            <person name="Peterson S.W."/>
        </authorList>
    </citation>
    <scope>NUCLEOTIDE SEQUENCE [LARGE SCALE GENOMIC DNA]</scope>
    <source>
        <strain evidence="1 2">ATCC 27749</strain>
    </source>
</reference>
<sequence length="218" mass="24128">MVKGVIFDMDGLMFDTERLWDTLWEPACAALGLPLPADMEKFRAGGRGLAGDNLRRHVAEYIPGDPQKVLDKIWQLADERFARGVPCKKGLKELLAALEDMGLPRIVASSSPRNMIEMNLQTTGTARYFHDVVSGTEVAHSKPAPDTFLVAAKKLHLDPHDCLVLEDSFNGVRAGRAAGCVTVMVPDLMQPTEEIAQLYDRKCEDLLEVRDLLIEGKL</sequence>
<dbReference type="Pfam" id="PF00702">
    <property type="entry name" value="Hydrolase"/>
    <property type="match status" value="1"/>
</dbReference>
<proteinExistence type="predicted"/>
<dbReference type="PRINTS" id="PR00413">
    <property type="entry name" value="HADHALOGNASE"/>
</dbReference>
<dbReference type="InterPro" id="IPR036412">
    <property type="entry name" value="HAD-like_sf"/>
</dbReference>
<evidence type="ECO:0000313" key="1">
    <source>
        <dbReference type="EMBL" id="SKA84388.1"/>
    </source>
</evidence>
<dbReference type="Gene3D" id="3.40.50.1000">
    <property type="entry name" value="HAD superfamily/HAD-like"/>
    <property type="match status" value="1"/>
</dbReference>
<dbReference type="Proteomes" id="UP000190286">
    <property type="component" value="Unassembled WGS sequence"/>
</dbReference>
<dbReference type="SFLD" id="SFLDG01129">
    <property type="entry name" value="C1.5:_HAD__Beta-PGM__Phosphata"/>
    <property type="match status" value="1"/>
</dbReference>
<name>A0A1T4X5I7_9FIRM</name>
<dbReference type="InterPro" id="IPR023214">
    <property type="entry name" value="HAD_sf"/>
</dbReference>
<dbReference type="PANTHER" id="PTHR18901:SF38">
    <property type="entry name" value="PSEUDOURIDINE-5'-PHOSPHATASE"/>
    <property type="match status" value="1"/>
</dbReference>
<dbReference type="RefSeq" id="WP_078784344.1">
    <property type="nucleotide sequence ID" value="NZ_CAKVTM010000005.1"/>
</dbReference>
<dbReference type="GeneID" id="93337874"/>